<dbReference type="InterPro" id="IPR001763">
    <property type="entry name" value="Rhodanese-like_dom"/>
</dbReference>
<dbReference type="PROSITE" id="PS50206">
    <property type="entry name" value="RHODANESE_3"/>
    <property type="match status" value="2"/>
</dbReference>
<dbReference type="InterPro" id="IPR050229">
    <property type="entry name" value="GlpE_sulfurtransferase"/>
</dbReference>
<keyword evidence="2" id="KW-0808">Transferase</keyword>
<dbReference type="OrthoDB" id="9800872at2"/>
<gene>
    <name evidence="2" type="ORF">HNQ77_002727</name>
</gene>
<reference evidence="2 3" key="1">
    <citation type="submission" date="2020-08" db="EMBL/GenBank/DDBJ databases">
        <title>Genomic Encyclopedia of Type Strains, Phase IV (KMG-IV): sequencing the most valuable type-strain genomes for metagenomic binning, comparative biology and taxonomic classification.</title>
        <authorList>
            <person name="Goeker M."/>
        </authorList>
    </citation>
    <scope>NUCLEOTIDE SEQUENCE [LARGE SCALE GENOMIC DNA]</scope>
    <source>
        <strain evidence="2 3">DSM 103733</strain>
    </source>
</reference>
<dbReference type="InterPro" id="IPR036873">
    <property type="entry name" value="Rhodanese-like_dom_sf"/>
</dbReference>
<keyword evidence="3" id="KW-1185">Reference proteome</keyword>
<dbReference type="Proteomes" id="UP000538666">
    <property type="component" value="Unassembled WGS sequence"/>
</dbReference>
<dbReference type="Pfam" id="PF00581">
    <property type="entry name" value="Rhodanese"/>
    <property type="match status" value="2"/>
</dbReference>
<accession>A0A841K0N7</accession>
<dbReference type="SMART" id="SM00450">
    <property type="entry name" value="RHOD"/>
    <property type="match status" value="1"/>
</dbReference>
<name>A0A841K0N7_9BACT</name>
<dbReference type="AlphaFoldDB" id="A0A841K0N7"/>
<evidence type="ECO:0000313" key="2">
    <source>
        <dbReference type="EMBL" id="MBB6144771.1"/>
    </source>
</evidence>
<protein>
    <submittedName>
        <fullName evidence="2">Rhodanese-related sulfurtransferase</fullName>
    </submittedName>
</protein>
<feature type="domain" description="Rhodanese" evidence="1">
    <location>
        <begin position="132"/>
        <end position="215"/>
    </location>
</feature>
<feature type="domain" description="Rhodanese" evidence="1">
    <location>
        <begin position="22"/>
        <end position="107"/>
    </location>
</feature>
<evidence type="ECO:0000259" key="1">
    <source>
        <dbReference type="PROSITE" id="PS50206"/>
    </source>
</evidence>
<comment type="caution">
    <text evidence="2">The sequence shown here is derived from an EMBL/GenBank/DDBJ whole genome shotgun (WGS) entry which is preliminary data.</text>
</comment>
<sequence>MDHLPEPSQLQQLTAGRLEKERHRGALILDTRPTEKFASFHIVGSMQIGLMGSFSSWAAILLRPSQRILLIAEDENSAQEAQSRLARVGLENVDGYALADKEQWQQTGIELGSLPIYQCEDIRAPRADWPPQIIDVRSRAEWLQGQLSGAISVPLLELNPRTRLIDPSRPIFVYCQDGYRATIAASLLSRECTGHIGILTGSVQELQACDTPPETPQVERSESSLRLIRRIP</sequence>
<dbReference type="CDD" id="cd00158">
    <property type="entry name" value="RHOD"/>
    <property type="match status" value="2"/>
</dbReference>
<dbReference type="PANTHER" id="PTHR43031:SF1">
    <property type="entry name" value="PYRIDINE NUCLEOTIDE-DISULPHIDE OXIDOREDUCTASE"/>
    <property type="match status" value="1"/>
</dbReference>
<dbReference type="PANTHER" id="PTHR43031">
    <property type="entry name" value="FAD-DEPENDENT OXIDOREDUCTASE"/>
    <property type="match status" value="1"/>
</dbReference>
<dbReference type="GO" id="GO:0016740">
    <property type="term" value="F:transferase activity"/>
    <property type="evidence" value="ECO:0007669"/>
    <property type="project" value="UniProtKB-KW"/>
</dbReference>
<evidence type="ECO:0000313" key="3">
    <source>
        <dbReference type="Proteomes" id="UP000538666"/>
    </source>
</evidence>
<dbReference type="EMBL" id="JACHEK010000005">
    <property type="protein sequence ID" value="MBB6144771.1"/>
    <property type="molecule type" value="Genomic_DNA"/>
</dbReference>
<proteinExistence type="predicted"/>
<dbReference type="Gene3D" id="3.40.250.10">
    <property type="entry name" value="Rhodanese-like domain"/>
    <property type="match status" value="2"/>
</dbReference>
<dbReference type="SUPFAM" id="SSF52821">
    <property type="entry name" value="Rhodanese/Cell cycle control phosphatase"/>
    <property type="match status" value="2"/>
</dbReference>
<organism evidence="2 3">
    <name type="scientific">Silvibacterium bohemicum</name>
    <dbReference type="NCBI Taxonomy" id="1577686"/>
    <lineage>
        <taxon>Bacteria</taxon>
        <taxon>Pseudomonadati</taxon>
        <taxon>Acidobacteriota</taxon>
        <taxon>Terriglobia</taxon>
        <taxon>Terriglobales</taxon>
        <taxon>Acidobacteriaceae</taxon>
        <taxon>Silvibacterium</taxon>
    </lineage>
</organism>